<dbReference type="InterPro" id="IPR008540">
    <property type="entry name" value="BES1_N"/>
</dbReference>
<dbReference type="GO" id="GO:0003677">
    <property type="term" value="F:DNA binding"/>
    <property type="evidence" value="ECO:0007669"/>
    <property type="project" value="UniProtKB-KW"/>
</dbReference>
<name>D5ACJ3_PICSI</name>
<keyword evidence="4" id="KW-0804">Transcription</keyword>
<evidence type="ECO:0000259" key="6">
    <source>
        <dbReference type="Pfam" id="PF05687"/>
    </source>
</evidence>
<evidence type="ECO:0000313" key="7">
    <source>
        <dbReference type="EMBL" id="ADE77262.1"/>
    </source>
</evidence>
<dbReference type="Pfam" id="PF05687">
    <property type="entry name" value="BES1_N"/>
    <property type="match status" value="1"/>
</dbReference>
<accession>D5ACJ3</accession>
<feature type="domain" description="BES1/BZR1 plant transcription factor N-terminal" evidence="6">
    <location>
        <begin position="7"/>
        <end position="97"/>
    </location>
</feature>
<dbReference type="GO" id="GO:0003700">
    <property type="term" value="F:DNA-binding transcription factor activity"/>
    <property type="evidence" value="ECO:0007669"/>
    <property type="project" value="InterPro"/>
</dbReference>
<dbReference type="AlphaFoldDB" id="D5ACJ3"/>
<dbReference type="InterPro" id="IPR033264">
    <property type="entry name" value="BZR"/>
</dbReference>
<dbReference type="PANTHER" id="PTHR31506:SF2">
    <property type="entry name" value="BES1_BZR1 HOMOLOG PROTEIN 3"/>
    <property type="match status" value="1"/>
</dbReference>
<comment type="similarity">
    <text evidence="1">Belongs to the BZR/LAT61 family.</text>
</comment>
<dbReference type="GO" id="GO:0009742">
    <property type="term" value="P:brassinosteroid mediated signaling pathway"/>
    <property type="evidence" value="ECO:0007669"/>
    <property type="project" value="InterPro"/>
</dbReference>
<sequence>MTAGSALPTSKERENNKKRERKRRALAAKIFAGLRLYGNYKLPKHCDNNEVLKALCAEAGWIVHPDGTTYRPDTGIPERADMGISAPPTAVAAPYPSENSSLIPWLKGLGSINRLGTQRTLLPLQIDRGNCSAPVTPPLTSPTGCSPYGKLPGFCSFQATSAMGYFNCESGFAVQGADACTNAANVEYNTNLMISENAAISPTSIQGSENGWTFSFGPLDQNNEGTSTTAWKPAGTPYFRAESKATELFEGIESEQRMVSSAIKARKNEKMQNLKPDDLDLELTLGYSCAQNHPEEPSIRLECGL</sequence>
<evidence type="ECO:0000256" key="3">
    <source>
        <dbReference type="ARBA" id="ARBA00023125"/>
    </source>
</evidence>
<dbReference type="PANTHER" id="PTHR31506">
    <property type="entry name" value="BES1/BZR1 HOMOLOG PROTEIN 3-RELATED"/>
    <property type="match status" value="1"/>
</dbReference>
<dbReference type="GO" id="GO:0006351">
    <property type="term" value="P:DNA-templated transcription"/>
    <property type="evidence" value="ECO:0007669"/>
    <property type="project" value="InterPro"/>
</dbReference>
<organism evidence="7">
    <name type="scientific">Picea sitchensis</name>
    <name type="common">Sitka spruce</name>
    <name type="synonym">Pinus sitchensis</name>
    <dbReference type="NCBI Taxonomy" id="3332"/>
    <lineage>
        <taxon>Eukaryota</taxon>
        <taxon>Viridiplantae</taxon>
        <taxon>Streptophyta</taxon>
        <taxon>Embryophyta</taxon>
        <taxon>Tracheophyta</taxon>
        <taxon>Spermatophyta</taxon>
        <taxon>Pinopsida</taxon>
        <taxon>Pinidae</taxon>
        <taxon>Conifers I</taxon>
        <taxon>Pinales</taxon>
        <taxon>Pinaceae</taxon>
        <taxon>Picea</taxon>
    </lineage>
</organism>
<proteinExistence type="evidence at transcript level"/>
<evidence type="ECO:0000256" key="1">
    <source>
        <dbReference type="ARBA" id="ARBA00005909"/>
    </source>
</evidence>
<evidence type="ECO:0000256" key="5">
    <source>
        <dbReference type="SAM" id="MobiDB-lite"/>
    </source>
</evidence>
<evidence type="ECO:0000256" key="4">
    <source>
        <dbReference type="ARBA" id="ARBA00023163"/>
    </source>
</evidence>
<dbReference type="EMBL" id="BT123979">
    <property type="protein sequence ID" value="ADE77262.1"/>
    <property type="molecule type" value="mRNA"/>
</dbReference>
<keyword evidence="2" id="KW-0805">Transcription regulation</keyword>
<protein>
    <recommendedName>
        <fullName evidence="6">BES1/BZR1 plant transcription factor N-terminal domain-containing protein</fullName>
    </recommendedName>
</protein>
<reference evidence="7" key="1">
    <citation type="submission" date="2010-04" db="EMBL/GenBank/DDBJ databases">
        <authorList>
            <person name="Reid K.E."/>
            <person name="Liao N."/>
            <person name="Chan S."/>
            <person name="Docking R."/>
            <person name="Taylor G."/>
            <person name="Moore R."/>
            <person name="Mayo M."/>
            <person name="Munro S."/>
            <person name="King J."/>
            <person name="Yanchuk A."/>
            <person name="Holt R."/>
            <person name="Jones S."/>
            <person name="Marra M."/>
            <person name="Ritland C.E."/>
            <person name="Ritland K."/>
            <person name="Bohlmann J."/>
        </authorList>
    </citation>
    <scope>NUCLEOTIDE SEQUENCE</scope>
    <source>
        <tissue evidence="7">Bud</tissue>
    </source>
</reference>
<evidence type="ECO:0000256" key="2">
    <source>
        <dbReference type="ARBA" id="ARBA00023015"/>
    </source>
</evidence>
<feature type="region of interest" description="Disordered" evidence="5">
    <location>
        <begin position="1"/>
        <end position="21"/>
    </location>
</feature>
<keyword evidence="3" id="KW-0238">DNA-binding</keyword>